<reference evidence="1 2" key="1">
    <citation type="submission" date="2016-09" db="EMBL/GenBank/DDBJ databases">
        <title>Complete genome of Desulfosporosinus sp. OL.</title>
        <authorList>
            <person name="Mardanov A."/>
            <person name="Beletsky A."/>
            <person name="Panova A."/>
            <person name="Karnachuk O."/>
            <person name="Ravin N."/>
        </authorList>
    </citation>
    <scope>NUCLEOTIDE SEQUENCE [LARGE SCALE GENOMIC DNA]</scope>
    <source>
        <strain evidence="1 2">OL</strain>
    </source>
</reference>
<keyword evidence="2" id="KW-1185">Reference proteome</keyword>
<dbReference type="AlphaFoldDB" id="A0A1Q8QQ71"/>
<accession>A0A1Q8QQ71</accession>
<gene>
    <name evidence="1" type="ORF">DSOL_3514</name>
</gene>
<dbReference type="RefSeq" id="WP_345788394.1">
    <property type="nucleotide sequence ID" value="NZ_MLBF01000032.1"/>
</dbReference>
<dbReference type="Proteomes" id="UP000186102">
    <property type="component" value="Unassembled WGS sequence"/>
</dbReference>
<proteinExistence type="predicted"/>
<comment type="caution">
    <text evidence="1">The sequence shown here is derived from an EMBL/GenBank/DDBJ whole genome shotgun (WGS) entry which is preliminary data.</text>
</comment>
<organism evidence="1 2">
    <name type="scientific">Desulfosporosinus metallidurans</name>
    <dbReference type="NCBI Taxonomy" id="1888891"/>
    <lineage>
        <taxon>Bacteria</taxon>
        <taxon>Bacillati</taxon>
        <taxon>Bacillota</taxon>
        <taxon>Clostridia</taxon>
        <taxon>Eubacteriales</taxon>
        <taxon>Desulfitobacteriaceae</taxon>
        <taxon>Desulfosporosinus</taxon>
    </lineage>
</organism>
<evidence type="ECO:0000313" key="1">
    <source>
        <dbReference type="EMBL" id="OLN29495.1"/>
    </source>
</evidence>
<evidence type="ECO:0000313" key="2">
    <source>
        <dbReference type="Proteomes" id="UP000186102"/>
    </source>
</evidence>
<dbReference type="STRING" id="1888891.DSOL_3514"/>
<dbReference type="EMBL" id="MLBF01000032">
    <property type="protein sequence ID" value="OLN29495.1"/>
    <property type="molecule type" value="Genomic_DNA"/>
</dbReference>
<sequence>MMGGWGYGPGIGVIMAQEEMVMDGGESLAWRCNSFFESRSSFWESIYSGVTAQQLG</sequence>
<protein>
    <submittedName>
        <fullName evidence="1">Uncharacterized protein</fullName>
    </submittedName>
</protein>
<name>A0A1Q8QQ71_9FIRM</name>